<accession>A0A090ZJ07</accession>
<dbReference type="EMBL" id="WNZZ01000003">
    <property type="protein sequence ID" value="MUG21868.1"/>
    <property type="molecule type" value="Genomic_DNA"/>
</dbReference>
<evidence type="ECO:0008006" key="5">
    <source>
        <dbReference type="Google" id="ProtNLM"/>
    </source>
</evidence>
<dbReference type="RefSeq" id="WP_036619894.1">
    <property type="nucleotide sequence ID" value="NZ_JAKOBR010000004.1"/>
</dbReference>
<comment type="caution">
    <text evidence="1">The sequence shown here is derived from an EMBL/GenBank/DDBJ whole genome shotgun (WGS) entry which is preliminary data.</text>
</comment>
<dbReference type="Proteomes" id="UP000442469">
    <property type="component" value="Unassembled WGS sequence"/>
</dbReference>
<reference evidence="2 4" key="2">
    <citation type="submission" date="2019-11" db="EMBL/GenBank/DDBJ databases">
        <title>Draft genome sequences of five Paenibacillus species of dairy origin.</title>
        <authorList>
            <person name="Olajide A.M."/>
            <person name="Chen S."/>
            <person name="Lapointe G."/>
        </authorList>
    </citation>
    <scope>NUCLEOTIDE SEQUENCE [LARGE SCALE GENOMIC DNA]</scope>
    <source>
        <strain evidence="2 4">3CT49</strain>
    </source>
</reference>
<dbReference type="Proteomes" id="UP000029278">
    <property type="component" value="Unassembled WGS sequence"/>
</dbReference>
<protein>
    <recommendedName>
        <fullName evidence="5">CdiI immunity protein domain-containing protein</fullName>
    </recommendedName>
</protein>
<evidence type="ECO:0000313" key="2">
    <source>
        <dbReference type="EMBL" id="MUG21868.1"/>
    </source>
</evidence>
<reference evidence="1 3" key="1">
    <citation type="submission" date="2014-04" db="EMBL/GenBank/DDBJ databases">
        <authorList>
            <person name="Bishop-Lilly K.A."/>
            <person name="Broomall S.M."/>
            <person name="Chain P.S."/>
            <person name="Chertkov O."/>
            <person name="Coyne S.R."/>
            <person name="Daligault H.E."/>
            <person name="Davenport K.W."/>
            <person name="Erkkila T."/>
            <person name="Frey K.G."/>
            <person name="Gibbons H.S."/>
            <person name="Gu W."/>
            <person name="Jaissle J."/>
            <person name="Johnson S.L."/>
            <person name="Koroleva G.I."/>
            <person name="Ladner J.T."/>
            <person name="Lo C.-C."/>
            <person name="Minogue T.D."/>
            <person name="Munk C."/>
            <person name="Palacios G.F."/>
            <person name="Redden C.L."/>
            <person name="Rosenzweig C.N."/>
            <person name="Scholz M.B."/>
            <person name="Teshima H."/>
            <person name="Xu Y."/>
        </authorList>
    </citation>
    <scope>NUCLEOTIDE SEQUENCE [LARGE SCALE GENOMIC DNA]</scope>
    <source>
        <strain evidence="1 3">8244</strain>
    </source>
</reference>
<dbReference type="HOGENOM" id="CLU_2383403_0_0_9"/>
<dbReference type="EMBL" id="JMQA01000018">
    <property type="protein sequence ID" value="KFN10567.1"/>
    <property type="molecule type" value="Genomic_DNA"/>
</dbReference>
<gene>
    <name evidence="1" type="ORF">DJ90_844</name>
    <name evidence="2" type="ORF">GNQ08_05415</name>
</gene>
<evidence type="ECO:0000313" key="1">
    <source>
        <dbReference type="EMBL" id="KFN10567.1"/>
    </source>
</evidence>
<keyword evidence="3" id="KW-1185">Reference proteome</keyword>
<sequence>MSNETPKYENFKYFIESYFNWSMDYADLDKLIEEFKSRELPIYIRGLSQEINVISEQCNWSEIKEFIYLNGRRDLSIKRTQDMIELLQKKLLEENTNYTS</sequence>
<evidence type="ECO:0000313" key="3">
    <source>
        <dbReference type="Proteomes" id="UP000029278"/>
    </source>
</evidence>
<dbReference type="AlphaFoldDB" id="A0A090ZJ07"/>
<organism evidence="1 3">
    <name type="scientific">Paenibacillus macerans</name>
    <name type="common">Bacillus macerans</name>
    <dbReference type="NCBI Taxonomy" id="44252"/>
    <lineage>
        <taxon>Bacteria</taxon>
        <taxon>Bacillati</taxon>
        <taxon>Bacillota</taxon>
        <taxon>Bacilli</taxon>
        <taxon>Bacillales</taxon>
        <taxon>Paenibacillaceae</taxon>
        <taxon>Paenibacillus</taxon>
    </lineage>
</organism>
<dbReference type="OrthoDB" id="2645026at2"/>
<evidence type="ECO:0000313" key="4">
    <source>
        <dbReference type="Proteomes" id="UP000442469"/>
    </source>
</evidence>
<proteinExistence type="predicted"/>
<dbReference type="GeneID" id="77011600"/>
<name>A0A090ZJ07_PAEMA</name>